<dbReference type="InterPro" id="IPR014883">
    <property type="entry name" value="VRR_NUC"/>
</dbReference>
<sequence>MPGWTDREGPIHRDVLRVLRDRVPDAIVHHSPNEFGMSGAAIARQIAKHKNMGMVPGFPDLVVFAPEDVMFFEVKAEGGTLTGHQKTFRDHAEGMGYRFAVVRSADDAKAALSEWGY</sequence>
<evidence type="ECO:0000256" key="3">
    <source>
        <dbReference type="ARBA" id="ARBA00022801"/>
    </source>
</evidence>
<evidence type="ECO:0000256" key="1">
    <source>
        <dbReference type="ARBA" id="ARBA00001946"/>
    </source>
</evidence>
<dbReference type="RefSeq" id="WP_051911280.1">
    <property type="nucleotide sequence ID" value="NZ_JGYG01000010.1"/>
</dbReference>
<evidence type="ECO:0000256" key="2">
    <source>
        <dbReference type="ARBA" id="ARBA00022722"/>
    </source>
</evidence>
<evidence type="ECO:0000313" key="5">
    <source>
        <dbReference type="EMBL" id="KFI27752.1"/>
    </source>
</evidence>
<evidence type="ECO:0000313" key="6">
    <source>
        <dbReference type="Proteomes" id="UP000028826"/>
    </source>
</evidence>
<name>A0A086Y0F2_9RHOB</name>
<dbReference type="InterPro" id="IPR011856">
    <property type="entry name" value="tRNA_endonuc-like_dom_sf"/>
</dbReference>
<organism evidence="5 6">
    <name type="scientific">Haematobacter massiliensis</name>
    <dbReference type="NCBI Taxonomy" id="195105"/>
    <lineage>
        <taxon>Bacteria</taxon>
        <taxon>Pseudomonadati</taxon>
        <taxon>Pseudomonadota</taxon>
        <taxon>Alphaproteobacteria</taxon>
        <taxon>Rhodobacterales</taxon>
        <taxon>Paracoccaceae</taxon>
        <taxon>Haematobacter</taxon>
    </lineage>
</organism>
<dbReference type="Proteomes" id="UP000028826">
    <property type="component" value="Unassembled WGS sequence"/>
</dbReference>
<dbReference type="OrthoDB" id="7219056at2"/>
<dbReference type="EMBL" id="JGYG01000010">
    <property type="protein sequence ID" value="KFI27752.1"/>
    <property type="molecule type" value="Genomic_DNA"/>
</dbReference>
<dbReference type="AlphaFoldDB" id="A0A086Y0F2"/>
<evidence type="ECO:0000259" key="4">
    <source>
        <dbReference type="SMART" id="SM00990"/>
    </source>
</evidence>
<keyword evidence="3" id="KW-0378">Hydrolase</keyword>
<dbReference type="GO" id="GO:0004518">
    <property type="term" value="F:nuclease activity"/>
    <property type="evidence" value="ECO:0007669"/>
    <property type="project" value="UniProtKB-KW"/>
</dbReference>
<proteinExistence type="predicted"/>
<dbReference type="Gene3D" id="3.40.1350.10">
    <property type="match status" value="1"/>
</dbReference>
<gene>
    <name evidence="5" type="ORF">CN97_00855</name>
</gene>
<reference evidence="5 6" key="1">
    <citation type="submission" date="2014-03" db="EMBL/GenBank/DDBJ databases">
        <title>Genome of Haematobacter massiliensis CCUG 47968.</title>
        <authorList>
            <person name="Wang D."/>
            <person name="Wang G."/>
        </authorList>
    </citation>
    <scope>NUCLEOTIDE SEQUENCE [LARGE SCALE GENOMIC DNA]</scope>
    <source>
        <strain evidence="5 6">CCUG 47968</strain>
    </source>
</reference>
<accession>A0A086Y0F2</accession>
<dbReference type="eggNOG" id="ENOG5033M5T">
    <property type="taxonomic scope" value="Bacteria"/>
</dbReference>
<comment type="caution">
    <text evidence="5">The sequence shown here is derived from an EMBL/GenBank/DDBJ whole genome shotgun (WGS) entry which is preliminary data.</text>
</comment>
<keyword evidence="6" id="KW-1185">Reference proteome</keyword>
<dbReference type="STRING" id="195105.CN97_00855"/>
<feature type="domain" description="VRR-NUC" evidence="4">
    <location>
        <begin position="10"/>
        <end position="106"/>
    </location>
</feature>
<dbReference type="Pfam" id="PF08774">
    <property type="entry name" value="VRR_NUC"/>
    <property type="match status" value="1"/>
</dbReference>
<dbReference type="GO" id="GO:0003676">
    <property type="term" value="F:nucleic acid binding"/>
    <property type="evidence" value="ECO:0007669"/>
    <property type="project" value="InterPro"/>
</dbReference>
<protein>
    <submittedName>
        <fullName evidence="5">Nuclease</fullName>
    </submittedName>
</protein>
<dbReference type="SMART" id="SM00990">
    <property type="entry name" value="VRR_NUC"/>
    <property type="match status" value="1"/>
</dbReference>
<comment type="cofactor">
    <cofactor evidence="1">
        <name>Mg(2+)</name>
        <dbReference type="ChEBI" id="CHEBI:18420"/>
    </cofactor>
</comment>
<keyword evidence="2" id="KW-0540">Nuclease</keyword>
<dbReference type="GO" id="GO:0016788">
    <property type="term" value="F:hydrolase activity, acting on ester bonds"/>
    <property type="evidence" value="ECO:0007669"/>
    <property type="project" value="InterPro"/>
</dbReference>